<evidence type="ECO:0000256" key="2">
    <source>
        <dbReference type="ARBA" id="ARBA00022448"/>
    </source>
</evidence>
<gene>
    <name evidence="7" type="ORF">BSTOLATCC_MIC27502</name>
</gene>
<reference evidence="7" key="1">
    <citation type="submission" date="2021-09" db="EMBL/GenBank/DDBJ databases">
        <authorList>
            <consortium name="AG Swart"/>
            <person name="Singh M."/>
            <person name="Singh A."/>
            <person name="Seah K."/>
            <person name="Emmerich C."/>
        </authorList>
    </citation>
    <scope>NUCLEOTIDE SEQUENCE</scope>
    <source>
        <strain evidence="7">ATCC30299</strain>
    </source>
</reference>
<evidence type="ECO:0000259" key="6">
    <source>
        <dbReference type="Pfam" id="PF00462"/>
    </source>
</evidence>
<dbReference type="Gene3D" id="3.40.30.10">
    <property type="entry name" value="Glutaredoxin"/>
    <property type="match status" value="1"/>
</dbReference>
<dbReference type="SUPFAM" id="SSF52833">
    <property type="entry name" value="Thioredoxin-like"/>
    <property type="match status" value="1"/>
</dbReference>
<comment type="similarity">
    <text evidence="1">Belongs to the glutaredoxin family.</text>
</comment>
<comment type="caution">
    <text evidence="7">The sequence shown here is derived from an EMBL/GenBank/DDBJ whole genome shotgun (WGS) entry which is preliminary data.</text>
</comment>
<evidence type="ECO:0000313" key="7">
    <source>
        <dbReference type="EMBL" id="CAG9320926.1"/>
    </source>
</evidence>
<dbReference type="EMBL" id="CAJZBQ010000027">
    <property type="protein sequence ID" value="CAG9320926.1"/>
    <property type="molecule type" value="Genomic_DNA"/>
</dbReference>
<dbReference type="PROSITE" id="PS51354">
    <property type="entry name" value="GLUTAREDOXIN_2"/>
    <property type="match status" value="1"/>
</dbReference>
<protein>
    <recommendedName>
        <fullName evidence="6">Glutaredoxin domain-containing protein</fullName>
    </recommendedName>
</protein>
<sequence>MGCHCSGQDRHEEIQEFENPFLQVVNDQIKEYDVVIYSKSKDEKSIEAKNLMRKHSIAFEYFELDKLNDDNQVHCALAELTEKKFPPYIFINGKYLGGVPELRKGLESGEIKPKLT</sequence>
<keyword evidence="3" id="KW-0249">Electron transport</keyword>
<dbReference type="GO" id="GO:0015035">
    <property type="term" value="F:protein-disulfide reductase activity"/>
    <property type="evidence" value="ECO:0007669"/>
    <property type="project" value="TreeGrafter"/>
</dbReference>
<evidence type="ECO:0000256" key="4">
    <source>
        <dbReference type="ARBA" id="ARBA00023157"/>
    </source>
</evidence>
<keyword evidence="2" id="KW-0813">Transport</keyword>
<keyword evidence="4" id="KW-1015">Disulfide bond</keyword>
<evidence type="ECO:0000256" key="5">
    <source>
        <dbReference type="ARBA" id="ARBA00023284"/>
    </source>
</evidence>
<proteinExistence type="inferred from homology"/>
<dbReference type="InterPro" id="IPR002109">
    <property type="entry name" value="Glutaredoxin"/>
</dbReference>
<feature type="domain" description="Glutaredoxin" evidence="6">
    <location>
        <begin position="34"/>
        <end position="95"/>
    </location>
</feature>
<evidence type="ECO:0000313" key="8">
    <source>
        <dbReference type="Proteomes" id="UP001162131"/>
    </source>
</evidence>
<dbReference type="Pfam" id="PF00462">
    <property type="entry name" value="Glutaredoxin"/>
    <property type="match status" value="1"/>
</dbReference>
<dbReference type="Proteomes" id="UP001162131">
    <property type="component" value="Unassembled WGS sequence"/>
</dbReference>
<dbReference type="AlphaFoldDB" id="A0AAU9J5F5"/>
<evidence type="ECO:0000256" key="3">
    <source>
        <dbReference type="ARBA" id="ARBA00022982"/>
    </source>
</evidence>
<dbReference type="InterPro" id="IPR036249">
    <property type="entry name" value="Thioredoxin-like_sf"/>
</dbReference>
<organism evidence="7 8">
    <name type="scientific">Blepharisma stoltei</name>
    <dbReference type="NCBI Taxonomy" id="1481888"/>
    <lineage>
        <taxon>Eukaryota</taxon>
        <taxon>Sar</taxon>
        <taxon>Alveolata</taxon>
        <taxon>Ciliophora</taxon>
        <taxon>Postciliodesmatophora</taxon>
        <taxon>Heterotrichea</taxon>
        <taxon>Heterotrichida</taxon>
        <taxon>Blepharismidae</taxon>
        <taxon>Blepharisma</taxon>
    </lineage>
</organism>
<keyword evidence="8" id="KW-1185">Reference proteome</keyword>
<keyword evidence="5" id="KW-0676">Redox-active center</keyword>
<dbReference type="PANTHER" id="PTHR46679:SF1">
    <property type="entry name" value="GLUTAREDOXIN-2, MITOCHONDRIAL"/>
    <property type="match status" value="1"/>
</dbReference>
<dbReference type="PANTHER" id="PTHR46679">
    <property type="match status" value="1"/>
</dbReference>
<accession>A0AAU9J5F5</accession>
<dbReference type="GO" id="GO:0005739">
    <property type="term" value="C:mitochondrion"/>
    <property type="evidence" value="ECO:0007669"/>
    <property type="project" value="TreeGrafter"/>
</dbReference>
<evidence type="ECO:0000256" key="1">
    <source>
        <dbReference type="ARBA" id="ARBA00007787"/>
    </source>
</evidence>
<name>A0AAU9J5F5_9CILI</name>